<reference evidence="1 2" key="1">
    <citation type="submission" date="2021-08" db="EMBL/GenBank/DDBJ databases">
        <title>Draft genome sequence of Spirulina subsalsa with high tolerance to salinity and hype-accumulation of phycocyanin.</title>
        <authorList>
            <person name="Pei H."/>
            <person name="Jiang L."/>
        </authorList>
    </citation>
    <scope>NUCLEOTIDE SEQUENCE [LARGE SCALE GENOMIC DNA]</scope>
    <source>
        <strain evidence="1 2">FACHB-351</strain>
    </source>
</reference>
<dbReference type="Proteomes" id="UP001526426">
    <property type="component" value="Unassembled WGS sequence"/>
</dbReference>
<accession>A0ABT3LBV9</accession>
<dbReference type="RefSeq" id="WP_265266489.1">
    <property type="nucleotide sequence ID" value="NZ_JAIHOM010000149.1"/>
</dbReference>
<organism evidence="1 2">
    <name type="scientific">Spirulina subsalsa FACHB-351</name>
    <dbReference type="NCBI Taxonomy" id="234711"/>
    <lineage>
        <taxon>Bacteria</taxon>
        <taxon>Bacillati</taxon>
        <taxon>Cyanobacteriota</taxon>
        <taxon>Cyanophyceae</taxon>
        <taxon>Spirulinales</taxon>
        <taxon>Spirulinaceae</taxon>
        <taxon>Spirulina</taxon>
    </lineage>
</organism>
<dbReference type="EMBL" id="JAIHOM010000149">
    <property type="protein sequence ID" value="MCW6038574.1"/>
    <property type="molecule type" value="Genomic_DNA"/>
</dbReference>
<gene>
    <name evidence="1" type="ORF">K4A83_20185</name>
</gene>
<sequence length="53" mass="5925">MSVDLRLHVLVKNDDQSGQTALQYAQCILTHDKPLSIHRFALDPASSYLLSLT</sequence>
<evidence type="ECO:0000313" key="1">
    <source>
        <dbReference type="EMBL" id="MCW6038574.1"/>
    </source>
</evidence>
<comment type="caution">
    <text evidence="1">The sequence shown here is derived from an EMBL/GenBank/DDBJ whole genome shotgun (WGS) entry which is preliminary data.</text>
</comment>
<protein>
    <submittedName>
        <fullName evidence="1">Uncharacterized protein</fullName>
    </submittedName>
</protein>
<name>A0ABT3LBV9_9CYAN</name>
<evidence type="ECO:0000313" key="2">
    <source>
        <dbReference type="Proteomes" id="UP001526426"/>
    </source>
</evidence>
<proteinExistence type="predicted"/>
<keyword evidence="2" id="KW-1185">Reference proteome</keyword>